<dbReference type="AlphaFoldDB" id="A0A8S2WFW0"/>
<feature type="non-terminal residue" evidence="1">
    <location>
        <position position="73"/>
    </location>
</feature>
<gene>
    <name evidence="1" type="ORF">SMN809_LOCUS32259</name>
</gene>
<evidence type="ECO:0000313" key="1">
    <source>
        <dbReference type="EMBL" id="CAF4440602.1"/>
    </source>
</evidence>
<comment type="caution">
    <text evidence="1">The sequence shown here is derived from an EMBL/GenBank/DDBJ whole genome shotgun (WGS) entry which is preliminary data.</text>
</comment>
<protein>
    <submittedName>
        <fullName evidence="1">Uncharacterized protein</fullName>
    </submittedName>
</protein>
<sequence length="73" mass="8491">KSIKSKVTDTDIHQPINIIGKPTVDNWNDLSRKPSQRNEQTHISAWPNDTKQLETSMIDFNHVKPTIDTWNEH</sequence>
<dbReference type="EMBL" id="CAJOBI010066967">
    <property type="protein sequence ID" value="CAF4440602.1"/>
    <property type="molecule type" value="Genomic_DNA"/>
</dbReference>
<evidence type="ECO:0000313" key="2">
    <source>
        <dbReference type="Proteomes" id="UP000676336"/>
    </source>
</evidence>
<dbReference type="Proteomes" id="UP000676336">
    <property type="component" value="Unassembled WGS sequence"/>
</dbReference>
<reference evidence="1" key="1">
    <citation type="submission" date="2021-02" db="EMBL/GenBank/DDBJ databases">
        <authorList>
            <person name="Nowell W R."/>
        </authorList>
    </citation>
    <scope>NUCLEOTIDE SEQUENCE</scope>
</reference>
<proteinExistence type="predicted"/>
<feature type="non-terminal residue" evidence="1">
    <location>
        <position position="1"/>
    </location>
</feature>
<name>A0A8S2WFW0_9BILA</name>
<accession>A0A8S2WFW0</accession>
<organism evidence="1 2">
    <name type="scientific">Rotaria magnacalcarata</name>
    <dbReference type="NCBI Taxonomy" id="392030"/>
    <lineage>
        <taxon>Eukaryota</taxon>
        <taxon>Metazoa</taxon>
        <taxon>Spiralia</taxon>
        <taxon>Gnathifera</taxon>
        <taxon>Rotifera</taxon>
        <taxon>Eurotatoria</taxon>
        <taxon>Bdelloidea</taxon>
        <taxon>Philodinida</taxon>
        <taxon>Philodinidae</taxon>
        <taxon>Rotaria</taxon>
    </lineage>
</organism>